<name>A0A7W7DEP1_9ACTN</name>
<comment type="caution">
    <text evidence="2">The sequence shown here is derived from an EMBL/GenBank/DDBJ whole genome shotgun (WGS) entry which is preliminary data.</text>
</comment>
<keyword evidence="1" id="KW-0472">Membrane</keyword>
<keyword evidence="3" id="KW-1185">Reference proteome</keyword>
<dbReference type="Proteomes" id="UP000542210">
    <property type="component" value="Unassembled WGS sequence"/>
</dbReference>
<proteinExistence type="predicted"/>
<evidence type="ECO:0000313" key="3">
    <source>
        <dbReference type="Proteomes" id="UP000542210"/>
    </source>
</evidence>
<evidence type="ECO:0000256" key="1">
    <source>
        <dbReference type="SAM" id="Phobius"/>
    </source>
</evidence>
<dbReference type="RefSeq" id="WP_184885811.1">
    <property type="nucleotide sequence ID" value="NZ_BOOV01000019.1"/>
</dbReference>
<gene>
    <name evidence="2" type="ORF">BJ982_006189</name>
</gene>
<protein>
    <submittedName>
        <fullName evidence="2">Uncharacterized protein</fullName>
    </submittedName>
</protein>
<evidence type="ECO:0000313" key="2">
    <source>
        <dbReference type="EMBL" id="MBB4704645.1"/>
    </source>
</evidence>
<sequence length="126" mass="13281">MSFIVEVETGDAGHLRDLHAWTGRQPALRGLTRIIAAAPAPGRLGPVPEILQVVVGSGGALAGLSGMVIAWLNARPGEVTVKLTRGEDHLEITSKCVRSLSPEELRTLVIQVSETLDGSRKIAGGR</sequence>
<accession>A0A7W7DEP1</accession>
<dbReference type="AlphaFoldDB" id="A0A7W7DEP1"/>
<organism evidence="2 3">
    <name type="scientific">Sphaerisporangium siamense</name>
    <dbReference type="NCBI Taxonomy" id="795645"/>
    <lineage>
        <taxon>Bacteria</taxon>
        <taxon>Bacillati</taxon>
        <taxon>Actinomycetota</taxon>
        <taxon>Actinomycetes</taxon>
        <taxon>Streptosporangiales</taxon>
        <taxon>Streptosporangiaceae</taxon>
        <taxon>Sphaerisporangium</taxon>
    </lineage>
</organism>
<reference evidence="2 3" key="1">
    <citation type="submission" date="2020-08" db="EMBL/GenBank/DDBJ databases">
        <title>Sequencing the genomes of 1000 actinobacteria strains.</title>
        <authorList>
            <person name="Klenk H.-P."/>
        </authorList>
    </citation>
    <scope>NUCLEOTIDE SEQUENCE [LARGE SCALE GENOMIC DNA]</scope>
    <source>
        <strain evidence="2 3">DSM 45784</strain>
    </source>
</reference>
<dbReference type="InterPro" id="IPR045428">
    <property type="entry name" value="EACC1"/>
</dbReference>
<feature type="transmembrane region" description="Helical" evidence="1">
    <location>
        <begin position="50"/>
        <end position="72"/>
    </location>
</feature>
<dbReference type="EMBL" id="JACHND010000001">
    <property type="protein sequence ID" value="MBB4704645.1"/>
    <property type="molecule type" value="Genomic_DNA"/>
</dbReference>
<dbReference type="Pfam" id="PF19953">
    <property type="entry name" value="EACC1"/>
    <property type="match status" value="1"/>
</dbReference>
<keyword evidence="1" id="KW-1133">Transmembrane helix</keyword>
<keyword evidence="1" id="KW-0812">Transmembrane</keyword>